<comment type="subunit">
    <text evidence="5">Part of the 50S ribosomal subunit; part of the 5S rRNA/L5/L18/L25 subcomplex. Contacts the 5S rRNA. Binds to the 5S rRNA independently of L5 and L18.</text>
</comment>
<dbReference type="KEGG" id="ccj:UL81_04125"/>
<dbReference type="GO" id="GO:0003735">
    <property type="term" value="F:structural constituent of ribosome"/>
    <property type="evidence" value="ECO:0007669"/>
    <property type="project" value="InterPro"/>
</dbReference>
<dbReference type="AlphaFoldDB" id="A0A0F6QW70"/>
<dbReference type="Proteomes" id="UP000033566">
    <property type="component" value="Chromosome"/>
</dbReference>
<keyword evidence="2 5" id="KW-0694">RNA-binding</keyword>
<dbReference type="GO" id="GO:0006412">
    <property type="term" value="P:translation"/>
    <property type="evidence" value="ECO:0007669"/>
    <property type="project" value="UniProtKB-UniRule"/>
</dbReference>
<evidence type="ECO:0000256" key="1">
    <source>
        <dbReference type="ARBA" id="ARBA00022730"/>
    </source>
</evidence>
<comment type="similarity">
    <text evidence="5">Belongs to the bacterial ribosomal protein bL25 family. CTC subfamily.</text>
</comment>
<comment type="function">
    <text evidence="5">This is one of the proteins that binds to the 5S RNA in the ribosome where it forms part of the central protuberance.</text>
</comment>
<dbReference type="InterPro" id="IPR020056">
    <property type="entry name" value="Rbsml_bL25/Gln-tRNA_synth_N"/>
</dbReference>
<dbReference type="PANTHER" id="PTHR33284:SF1">
    <property type="entry name" value="RIBOSOMAL PROTEIN L25_GLN-TRNA SYNTHETASE, ANTI-CODON-BINDING DOMAIN-CONTAINING PROTEIN"/>
    <property type="match status" value="1"/>
</dbReference>
<dbReference type="GO" id="GO:0022625">
    <property type="term" value="C:cytosolic large ribosomal subunit"/>
    <property type="evidence" value="ECO:0007669"/>
    <property type="project" value="TreeGrafter"/>
</dbReference>
<accession>A0A0F6QW70</accession>
<evidence type="ECO:0000256" key="3">
    <source>
        <dbReference type="ARBA" id="ARBA00022980"/>
    </source>
</evidence>
<dbReference type="InterPro" id="IPR029751">
    <property type="entry name" value="Ribosomal_L25_dom"/>
</dbReference>
<dbReference type="HAMAP" id="MF_01334">
    <property type="entry name" value="Ribosomal_bL25_CTC"/>
    <property type="match status" value="1"/>
</dbReference>
<evidence type="ECO:0000256" key="4">
    <source>
        <dbReference type="ARBA" id="ARBA00023274"/>
    </source>
</evidence>
<reference evidence="9 10" key="1">
    <citation type="journal article" date="2015" name="Genome Announc.">
        <title>Complete Genome Sequence of Corynebacterium camporealensis DSM 44610, Isolated from the Milk of a Manchega Sheep with Subclinical Mastitis.</title>
        <authorList>
            <person name="Ruckert C."/>
            <person name="Albersmeier A."/>
            <person name="Winkler A."/>
            <person name="Tauch A."/>
        </authorList>
    </citation>
    <scope>NUCLEOTIDE SEQUENCE [LARGE SCALE GENOMIC DNA]</scope>
    <source>
        <strain evidence="9 10">DSM 44610</strain>
    </source>
</reference>
<dbReference type="InterPro" id="IPR020930">
    <property type="entry name" value="Ribosomal_uL5_bac-type"/>
</dbReference>
<dbReference type="NCBIfam" id="TIGR00731">
    <property type="entry name" value="bL25_bact_ctc"/>
    <property type="match status" value="1"/>
</dbReference>
<feature type="domain" description="Large ribosomal subunit protein bL25 beta" evidence="8">
    <location>
        <begin position="101"/>
        <end position="180"/>
    </location>
</feature>
<evidence type="ECO:0000313" key="10">
    <source>
        <dbReference type="Proteomes" id="UP000033566"/>
    </source>
</evidence>
<dbReference type="NCBIfam" id="NF004131">
    <property type="entry name" value="PRK05618.2-1"/>
    <property type="match status" value="1"/>
</dbReference>
<evidence type="ECO:0000256" key="2">
    <source>
        <dbReference type="ARBA" id="ARBA00022884"/>
    </source>
</evidence>
<dbReference type="RefSeq" id="WP_046453286.1">
    <property type="nucleotide sequence ID" value="NZ_CP011311.1"/>
</dbReference>
<organism evidence="9 10">
    <name type="scientific">Corynebacterium camporealensis</name>
    <dbReference type="NCBI Taxonomy" id="161896"/>
    <lineage>
        <taxon>Bacteria</taxon>
        <taxon>Bacillati</taxon>
        <taxon>Actinomycetota</taxon>
        <taxon>Actinomycetes</taxon>
        <taxon>Mycobacteriales</taxon>
        <taxon>Corynebacteriaceae</taxon>
        <taxon>Corynebacterium</taxon>
    </lineage>
</organism>
<dbReference type="Gene3D" id="2.170.120.20">
    <property type="entry name" value="Ribosomal protein L25, beta domain"/>
    <property type="match status" value="1"/>
</dbReference>
<keyword evidence="10" id="KW-1185">Reference proteome</keyword>
<dbReference type="PANTHER" id="PTHR33284">
    <property type="entry name" value="RIBOSOMAL PROTEIN L25/GLN-TRNA SYNTHETASE, ANTI-CODON-BINDING DOMAIN-CONTAINING PROTEIN"/>
    <property type="match status" value="1"/>
</dbReference>
<dbReference type="InterPro" id="IPR001021">
    <property type="entry name" value="Ribosomal_bL25_long"/>
</dbReference>
<dbReference type="Gene3D" id="2.40.240.10">
    <property type="entry name" value="Ribosomal Protein L25, Chain P"/>
    <property type="match status" value="1"/>
</dbReference>
<dbReference type="InterPro" id="IPR037121">
    <property type="entry name" value="Ribosomal_bL25_C"/>
</dbReference>
<name>A0A0F6QW70_9CORY</name>
<evidence type="ECO:0000259" key="7">
    <source>
        <dbReference type="Pfam" id="PF01386"/>
    </source>
</evidence>
<feature type="region of interest" description="Disordered" evidence="6">
    <location>
        <begin position="177"/>
        <end position="219"/>
    </location>
</feature>
<proteinExistence type="inferred from homology"/>
<keyword evidence="3 5" id="KW-0689">Ribosomal protein</keyword>
<dbReference type="Pfam" id="PF01386">
    <property type="entry name" value="Ribosomal_L25p"/>
    <property type="match status" value="1"/>
</dbReference>
<dbReference type="SUPFAM" id="SSF50715">
    <property type="entry name" value="Ribosomal protein L25-like"/>
    <property type="match status" value="1"/>
</dbReference>
<protein>
    <recommendedName>
        <fullName evidence="5">Large ribosomal subunit protein bL25</fullName>
    </recommendedName>
    <alternativeName>
        <fullName evidence="5">General stress protein CTC</fullName>
    </alternativeName>
</protein>
<gene>
    <name evidence="5 9" type="primary">rplY</name>
    <name evidence="5" type="synonym">ctc</name>
    <name evidence="9" type="ORF">UL81_04125</name>
</gene>
<evidence type="ECO:0000259" key="8">
    <source>
        <dbReference type="Pfam" id="PF14693"/>
    </source>
</evidence>
<dbReference type="EMBL" id="CP011311">
    <property type="protein sequence ID" value="AKE38800.1"/>
    <property type="molecule type" value="Genomic_DNA"/>
</dbReference>
<dbReference type="OrthoDB" id="5242980at2"/>
<dbReference type="InterPro" id="IPR020057">
    <property type="entry name" value="Ribosomal_bL25_b-dom"/>
</dbReference>
<evidence type="ECO:0000256" key="5">
    <source>
        <dbReference type="HAMAP-Rule" id="MF_01334"/>
    </source>
</evidence>
<dbReference type="CDD" id="cd00495">
    <property type="entry name" value="Ribosomal_L25_TL5_CTC"/>
    <property type="match status" value="1"/>
</dbReference>
<evidence type="ECO:0000313" key="9">
    <source>
        <dbReference type="EMBL" id="AKE38800.1"/>
    </source>
</evidence>
<evidence type="ECO:0000256" key="6">
    <source>
        <dbReference type="SAM" id="MobiDB-lite"/>
    </source>
</evidence>
<sequence length="219" mass="23665">MADRPVIKAELRTEFGKGFARRLRRDWKVPGVVYGSGQEPIHFAVPLLDIQSLVRNNGVNAVLELEIDGEQHLTMVKHVDQNVLTLDIDHVDLLAIKRGEKVEVEVPVTVEGEPAPGMMYIQDADVLMVEADVLNIPEELVISIEGLDDGAVVTAADVELPEGTVLVAEEDTVIASVSEPEVDEDLEAAAESVEEGGAEAGADSEDEEGESSEDNDDEE</sequence>
<keyword evidence="1 5" id="KW-0699">rRNA-binding</keyword>
<dbReference type="GO" id="GO:0008097">
    <property type="term" value="F:5S rRNA binding"/>
    <property type="evidence" value="ECO:0007669"/>
    <property type="project" value="InterPro"/>
</dbReference>
<dbReference type="PATRIC" id="fig|161896.4.peg.811"/>
<dbReference type="InterPro" id="IPR011035">
    <property type="entry name" value="Ribosomal_bL25/Gln-tRNA_synth"/>
</dbReference>
<dbReference type="Pfam" id="PF14693">
    <property type="entry name" value="Ribosomal_TL5_C"/>
    <property type="match status" value="1"/>
</dbReference>
<dbReference type="HOGENOM" id="CLU_075939_1_0_11"/>
<feature type="compositionally biased region" description="Acidic residues" evidence="6">
    <location>
        <begin position="180"/>
        <end position="219"/>
    </location>
</feature>
<feature type="domain" description="Large ribosomal subunit protein bL25 L25" evidence="7">
    <location>
        <begin position="7"/>
        <end position="93"/>
    </location>
</feature>
<keyword evidence="4 5" id="KW-0687">Ribonucleoprotein</keyword>